<dbReference type="EMBL" id="ML977567">
    <property type="protein sequence ID" value="KAF2004364.1"/>
    <property type="molecule type" value="Genomic_DNA"/>
</dbReference>
<sequence>MPSLRPNMRSPGFTHADYDPYCPDMNRKPLLGTASLIYPHKPRVCGIPAL</sequence>
<evidence type="ECO:0000313" key="1">
    <source>
        <dbReference type="EMBL" id="KAF2004364.1"/>
    </source>
</evidence>
<dbReference type="Proteomes" id="UP000799779">
    <property type="component" value="Unassembled WGS sequence"/>
</dbReference>
<gene>
    <name evidence="1" type="ORF">P154DRAFT_519245</name>
</gene>
<accession>A0A6A5WTV0</accession>
<dbReference type="AlphaFoldDB" id="A0A6A5WTV0"/>
<reference evidence="1" key="1">
    <citation type="journal article" date="2020" name="Stud. Mycol.">
        <title>101 Dothideomycetes genomes: a test case for predicting lifestyles and emergence of pathogens.</title>
        <authorList>
            <person name="Haridas S."/>
            <person name="Albert R."/>
            <person name="Binder M."/>
            <person name="Bloem J."/>
            <person name="Labutti K."/>
            <person name="Salamov A."/>
            <person name="Andreopoulos B."/>
            <person name="Baker S."/>
            <person name="Barry K."/>
            <person name="Bills G."/>
            <person name="Bluhm B."/>
            <person name="Cannon C."/>
            <person name="Castanera R."/>
            <person name="Culley D."/>
            <person name="Daum C."/>
            <person name="Ezra D."/>
            <person name="Gonzalez J."/>
            <person name="Henrissat B."/>
            <person name="Kuo A."/>
            <person name="Liang C."/>
            <person name="Lipzen A."/>
            <person name="Lutzoni F."/>
            <person name="Magnuson J."/>
            <person name="Mondo S."/>
            <person name="Nolan M."/>
            <person name="Ohm R."/>
            <person name="Pangilinan J."/>
            <person name="Park H.-J."/>
            <person name="Ramirez L."/>
            <person name="Alfaro M."/>
            <person name="Sun H."/>
            <person name="Tritt A."/>
            <person name="Yoshinaga Y."/>
            <person name="Zwiers L.-H."/>
            <person name="Turgeon B."/>
            <person name="Goodwin S."/>
            <person name="Spatafora J."/>
            <person name="Crous P."/>
            <person name="Grigoriev I."/>
        </authorList>
    </citation>
    <scope>NUCLEOTIDE SEQUENCE</scope>
    <source>
        <strain evidence="1">CBS 123094</strain>
    </source>
</reference>
<feature type="non-terminal residue" evidence="1">
    <location>
        <position position="50"/>
    </location>
</feature>
<protein>
    <submittedName>
        <fullName evidence="1">Uncharacterized protein</fullName>
    </submittedName>
</protein>
<organism evidence="1 2">
    <name type="scientific">Amniculicola lignicola CBS 123094</name>
    <dbReference type="NCBI Taxonomy" id="1392246"/>
    <lineage>
        <taxon>Eukaryota</taxon>
        <taxon>Fungi</taxon>
        <taxon>Dikarya</taxon>
        <taxon>Ascomycota</taxon>
        <taxon>Pezizomycotina</taxon>
        <taxon>Dothideomycetes</taxon>
        <taxon>Pleosporomycetidae</taxon>
        <taxon>Pleosporales</taxon>
        <taxon>Amniculicolaceae</taxon>
        <taxon>Amniculicola</taxon>
    </lineage>
</organism>
<keyword evidence="2" id="KW-1185">Reference proteome</keyword>
<proteinExistence type="predicted"/>
<evidence type="ECO:0000313" key="2">
    <source>
        <dbReference type="Proteomes" id="UP000799779"/>
    </source>
</evidence>
<name>A0A6A5WTV0_9PLEO</name>